<evidence type="ECO:0000256" key="2">
    <source>
        <dbReference type="SAM" id="SignalP"/>
    </source>
</evidence>
<evidence type="ECO:0000313" key="4">
    <source>
        <dbReference type="Proteomes" id="UP000482155"/>
    </source>
</evidence>
<organism evidence="3 4">
    <name type="scientific">Noviherbaspirillum galbum</name>
    <dbReference type="NCBI Taxonomy" id="2709383"/>
    <lineage>
        <taxon>Bacteria</taxon>
        <taxon>Pseudomonadati</taxon>
        <taxon>Pseudomonadota</taxon>
        <taxon>Betaproteobacteria</taxon>
        <taxon>Burkholderiales</taxon>
        <taxon>Oxalobacteraceae</taxon>
        <taxon>Noviherbaspirillum</taxon>
    </lineage>
</organism>
<evidence type="ECO:0000256" key="1">
    <source>
        <dbReference type="SAM" id="MobiDB-lite"/>
    </source>
</evidence>
<dbReference type="RefSeq" id="WP_163968699.1">
    <property type="nucleotide sequence ID" value="NZ_JAAIVB010000085.1"/>
</dbReference>
<protein>
    <recommendedName>
        <fullName evidence="5">Lipoprotein</fullName>
    </recommendedName>
</protein>
<evidence type="ECO:0008006" key="5">
    <source>
        <dbReference type="Google" id="ProtNLM"/>
    </source>
</evidence>
<dbReference type="EMBL" id="JAAIVB010000085">
    <property type="protein sequence ID" value="NEX64768.1"/>
    <property type="molecule type" value="Genomic_DNA"/>
</dbReference>
<keyword evidence="2" id="KW-0732">Signal</keyword>
<feature type="chain" id="PRO_5025404612" description="Lipoprotein" evidence="2">
    <location>
        <begin position="21"/>
        <end position="101"/>
    </location>
</feature>
<evidence type="ECO:0000313" key="3">
    <source>
        <dbReference type="EMBL" id="NEX64768.1"/>
    </source>
</evidence>
<accession>A0A6B3SW35</accession>
<feature type="signal peptide" evidence="2">
    <location>
        <begin position="1"/>
        <end position="20"/>
    </location>
</feature>
<dbReference type="Proteomes" id="UP000482155">
    <property type="component" value="Unassembled WGS sequence"/>
</dbReference>
<name>A0A6B3SW35_9BURK</name>
<feature type="region of interest" description="Disordered" evidence="1">
    <location>
        <begin position="32"/>
        <end position="56"/>
    </location>
</feature>
<dbReference type="PROSITE" id="PS51257">
    <property type="entry name" value="PROKAR_LIPOPROTEIN"/>
    <property type="match status" value="1"/>
</dbReference>
<comment type="caution">
    <text evidence="3">The sequence shown here is derived from an EMBL/GenBank/DDBJ whole genome shotgun (WGS) entry which is preliminary data.</text>
</comment>
<gene>
    <name evidence="3" type="ORF">G3574_27120</name>
</gene>
<keyword evidence="4" id="KW-1185">Reference proteome</keyword>
<dbReference type="AlphaFoldDB" id="A0A6B3SW35"/>
<reference evidence="3 4" key="1">
    <citation type="submission" date="2020-02" db="EMBL/GenBank/DDBJ databases">
        <authorList>
            <person name="Kim M.K."/>
        </authorList>
    </citation>
    <scope>NUCLEOTIDE SEQUENCE [LARGE SCALE GENOMIC DNA]</scope>
    <source>
        <strain evidence="3 4">17J57-3</strain>
    </source>
</reference>
<sequence>MKKIIFQASALAFAATLLTACGGSDTPVANLANNSGTATGASSGASGSGTTPAANGNATAGNSFVAGVLALINGASDSATPVAIDAYDAAPDDKAQPQPLG</sequence>
<proteinExistence type="predicted"/>